<sequence length="527" mass="60883">MIQLPKLIQENSLFECRESKKEQPDNIIFDKTIKSFVLKVSPTNPYTYLNPQELNVKGSNLYIQIYVIEKLKFILELISKDESYKIIVGPNFQQAYQKNKNEVKISSAFILTKKWISLGFDIDSFFKIGEMQVKMLSIQSLGRLKKIYESNIVSKLNDGQCLIQKLSEKRILELLPISIRAQSEKLEIRKYQITNQQRRLSTISNSQDRNIQNQSDKKSFQPKQININFQEQTQNININGLKIKSSSYAQNQRKTIQLQQTKTSSINKIQFQAKPIALEQQTLISNQIQEPQQTIQQQQQILLSNSHKSKKLPQTGPTLIKQLSQECLLEKTIQLATGLQIIEEVNSTKPPIPSKSNSNKQNTQIQLQKKAVQSFLRHNQDFQNGSNYIQDPYDEVKIDNDQKHKQSYISSGVKDLYYECENSEYQTKYGKFSNTFTRPLGLSSYNHRLVSQLSTNQNQGSTNEYFYLSSQQIEQNLSANQTANEIEEQIEAPELQSKMTEESFNSINGLQIKQEDSQEELAVSKFE</sequence>
<dbReference type="Proteomes" id="UP000688137">
    <property type="component" value="Unassembled WGS sequence"/>
</dbReference>
<dbReference type="OMA" id="YYECENS"/>
<name>A0A8S1M1C9_PARPR</name>
<accession>A0A8S1M1C9</accession>
<keyword evidence="2" id="KW-1185">Reference proteome</keyword>
<evidence type="ECO:0000313" key="1">
    <source>
        <dbReference type="EMBL" id="CAD8072105.1"/>
    </source>
</evidence>
<dbReference type="EMBL" id="CAJJDM010000048">
    <property type="protein sequence ID" value="CAD8072105.1"/>
    <property type="molecule type" value="Genomic_DNA"/>
</dbReference>
<organism evidence="1 2">
    <name type="scientific">Paramecium primaurelia</name>
    <dbReference type="NCBI Taxonomy" id="5886"/>
    <lineage>
        <taxon>Eukaryota</taxon>
        <taxon>Sar</taxon>
        <taxon>Alveolata</taxon>
        <taxon>Ciliophora</taxon>
        <taxon>Intramacronucleata</taxon>
        <taxon>Oligohymenophorea</taxon>
        <taxon>Peniculida</taxon>
        <taxon>Parameciidae</taxon>
        <taxon>Paramecium</taxon>
    </lineage>
</organism>
<reference evidence="1" key="1">
    <citation type="submission" date="2021-01" db="EMBL/GenBank/DDBJ databases">
        <authorList>
            <consortium name="Genoscope - CEA"/>
            <person name="William W."/>
        </authorList>
    </citation>
    <scope>NUCLEOTIDE SEQUENCE</scope>
</reference>
<protein>
    <submittedName>
        <fullName evidence="1">Uncharacterized protein</fullName>
    </submittedName>
</protein>
<gene>
    <name evidence="1" type="ORF">PPRIM_AZ9-3.1.T0480217</name>
</gene>
<proteinExistence type="predicted"/>
<dbReference type="AlphaFoldDB" id="A0A8S1M1C9"/>
<comment type="caution">
    <text evidence="1">The sequence shown here is derived from an EMBL/GenBank/DDBJ whole genome shotgun (WGS) entry which is preliminary data.</text>
</comment>
<evidence type="ECO:0000313" key="2">
    <source>
        <dbReference type="Proteomes" id="UP000688137"/>
    </source>
</evidence>